<name>A0A9W6YLG5_9STRA</name>
<reference evidence="2" key="1">
    <citation type="submission" date="2023-04" db="EMBL/GenBank/DDBJ databases">
        <title>Phytophthora lilii NBRC 32176.</title>
        <authorList>
            <person name="Ichikawa N."/>
            <person name="Sato H."/>
            <person name="Tonouchi N."/>
        </authorList>
    </citation>
    <scope>NUCLEOTIDE SEQUENCE</scope>
    <source>
        <strain evidence="2">NBRC 32176</strain>
    </source>
</reference>
<evidence type="ECO:0000256" key="1">
    <source>
        <dbReference type="SAM" id="MobiDB-lite"/>
    </source>
</evidence>
<gene>
    <name evidence="2" type="ORF">Plil01_001861300</name>
</gene>
<protein>
    <submittedName>
        <fullName evidence="2">Unnamed protein product</fullName>
    </submittedName>
</protein>
<dbReference type="Proteomes" id="UP001165083">
    <property type="component" value="Unassembled WGS sequence"/>
</dbReference>
<keyword evidence="3" id="KW-1185">Reference proteome</keyword>
<accession>A0A9W6YLG5</accession>
<dbReference type="OrthoDB" id="137414at2759"/>
<proteinExistence type="predicted"/>
<feature type="region of interest" description="Disordered" evidence="1">
    <location>
        <begin position="1"/>
        <end position="37"/>
    </location>
</feature>
<feature type="region of interest" description="Disordered" evidence="1">
    <location>
        <begin position="74"/>
        <end position="97"/>
    </location>
</feature>
<feature type="region of interest" description="Disordered" evidence="1">
    <location>
        <begin position="151"/>
        <end position="218"/>
    </location>
</feature>
<evidence type="ECO:0000313" key="2">
    <source>
        <dbReference type="EMBL" id="GMF66063.1"/>
    </source>
</evidence>
<dbReference type="AlphaFoldDB" id="A0A9W6YLG5"/>
<organism evidence="2 3">
    <name type="scientific">Phytophthora lilii</name>
    <dbReference type="NCBI Taxonomy" id="2077276"/>
    <lineage>
        <taxon>Eukaryota</taxon>
        <taxon>Sar</taxon>
        <taxon>Stramenopiles</taxon>
        <taxon>Oomycota</taxon>
        <taxon>Peronosporomycetes</taxon>
        <taxon>Peronosporales</taxon>
        <taxon>Peronosporaceae</taxon>
        <taxon>Phytophthora</taxon>
    </lineage>
</organism>
<sequence length="258" mass="28284">MPSQARLPSRSPIRKQATAFHLHSSPLRPTRARLSPPPPLFAAGTSRSVGPRYECAMVWILLVVLNSSVAILDSRSRQTARDRRGQREAQALRPAETAEAIMTPPAKRIKLRAVKIPPPTTDSSTMLGSSCSLKTIYKAATMQVRSLADFELSPDPDMDSSRSHATAGSSSQATTITEAPWSPAPSRSSLPCNPSVDDANAPQTETIAPWTPQRMNSREIEERYNIPGGSRMSLTPMIMTPTRWSSWSPTEERPRLSL</sequence>
<comment type="caution">
    <text evidence="2">The sequence shown here is derived from an EMBL/GenBank/DDBJ whole genome shotgun (WGS) entry which is preliminary data.</text>
</comment>
<feature type="compositionally biased region" description="Basic and acidic residues" evidence="1">
    <location>
        <begin position="74"/>
        <end position="87"/>
    </location>
</feature>
<dbReference type="EMBL" id="BSXW01012536">
    <property type="protein sequence ID" value="GMF66063.1"/>
    <property type="molecule type" value="Genomic_DNA"/>
</dbReference>
<evidence type="ECO:0000313" key="3">
    <source>
        <dbReference type="Proteomes" id="UP001165083"/>
    </source>
</evidence>